<keyword evidence="13" id="KW-1185">Reference proteome</keyword>
<comment type="subcellular location">
    <subcellularLocation>
        <location evidence="2 11">Secreted</location>
    </subcellularLocation>
</comment>
<evidence type="ECO:0000256" key="1">
    <source>
        <dbReference type="ARBA" id="ARBA00001947"/>
    </source>
</evidence>
<dbReference type="GO" id="GO:0005615">
    <property type="term" value="C:extracellular space"/>
    <property type="evidence" value="ECO:0007669"/>
    <property type="project" value="InterPro"/>
</dbReference>
<dbReference type="InParanoid" id="A0A401H458"/>
<dbReference type="Proteomes" id="UP000287166">
    <property type="component" value="Unassembled WGS sequence"/>
</dbReference>
<evidence type="ECO:0000256" key="10">
    <source>
        <dbReference type="ARBA" id="ARBA00023145"/>
    </source>
</evidence>
<reference evidence="12 13" key="1">
    <citation type="journal article" date="2018" name="Sci. Rep.">
        <title>Genome sequence of the cauliflower mushroom Sparassis crispa (Hanabiratake) and its association with beneficial usage.</title>
        <authorList>
            <person name="Kiyama R."/>
            <person name="Furutani Y."/>
            <person name="Kawaguchi K."/>
            <person name="Nakanishi T."/>
        </authorList>
    </citation>
    <scope>NUCLEOTIDE SEQUENCE [LARGE SCALE GENOMIC DNA]</scope>
</reference>
<dbReference type="InterPro" id="IPR050371">
    <property type="entry name" value="Fungal_virulence_M36"/>
</dbReference>
<keyword evidence="8 11" id="KW-0862">Zinc</keyword>
<evidence type="ECO:0000313" key="12">
    <source>
        <dbReference type="EMBL" id="GBE89202.1"/>
    </source>
</evidence>
<evidence type="ECO:0000256" key="11">
    <source>
        <dbReference type="RuleBase" id="RU364017"/>
    </source>
</evidence>
<keyword evidence="5 11" id="KW-0645">Protease</keyword>
<dbReference type="EMBL" id="BFAD01000015">
    <property type="protein sequence ID" value="GBE89202.1"/>
    <property type="molecule type" value="Genomic_DNA"/>
</dbReference>
<dbReference type="Pfam" id="PF02128">
    <property type="entry name" value="Peptidase_M36"/>
    <property type="match status" value="2"/>
</dbReference>
<keyword evidence="6 11" id="KW-0479">Metal-binding</keyword>
<dbReference type="SUPFAM" id="SSF55486">
    <property type="entry name" value="Metalloproteases ('zincins'), catalytic domain"/>
    <property type="match status" value="1"/>
</dbReference>
<name>A0A401H458_9APHY</name>
<keyword evidence="10 11" id="KW-0865">Zymogen</keyword>
<dbReference type="GO" id="GO:0006508">
    <property type="term" value="P:proteolysis"/>
    <property type="evidence" value="ECO:0007669"/>
    <property type="project" value="UniProtKB-KW"/>
</dbReference>
<dbReference type="EC" id="3.4.24.-" evidence="11"/>
<keyword evidence="7 11" id="KW-0378">Hydrolase</keyword>
<evidence type="ECO:0000313" key="13">
    <source>
        <dbReference type="Proteomes" id="UP000287166"/>
    </source>
</evidence>
<dbReference type="PANTHER" id="PTHR33478:SF1">
    <property type="entry name" value="EXTRACELLULAR METALLOPROTEINASE MEP"/>
    <property type="match status" value="1"/>
</dbReference>
<dbReference type="OrthoDB" id="3227768at2759"/>
<dbReference type="GeneID" id="38786119"/>
<evidence type="ECO:0000256" key="6">
    <source>
        <dbReference type="ARBA" id="ARBA00022723"/>
    </source>
</evidence>
<sequence length="156" mass="17183">MGSWAANRENGIRNFAYSLNNIINPSTYQTLDKPATDLEVRLHRHALPSCTLENGTVPEGDFYRPTEFTATGDRKPLVLKHGNSLIVQLVLNGMKIQACRPSFLDARDAILDADEVLTGGENYCDLYAGFVSRGLGPNARVDGRRALPVGRRCAHQ</sequence>
<dbReference type="InterPro" id="IPR027268">
    <property type="entry name" value="Peptidase_M4/M1_CTD_sf"/>
</dbReference>
<comment type="similarity">
    <text evidence="3 11">Belongs to the peptidase M36 family.</text>
</comment>
<dbReference type="PANTHER" id="PTHR33478">
    <property type="entry name" value="EXTRACELLULAR METALLOPROTEINASE MEP"/>
    <property type="match status" value="1"/>
</dbReference>
<evidence type="ECO:0000256" key="5">
    <source>
        <dbReference type="ARBA" id="ARBA00022670"/>
    </source>
</evidence>
<keyword evidence="9 11" id="KW-0482">Metalloprotease</keyword>
<protein>
    <recommendedName>
        <fullName evidence="11">Extracellular metalloproteinase</fullName>
        <ecNumber evidence="11">3.4.24.-</ecNumber>
    </recommendedName>
    <alternativeName>
        <fullName evidence="11">Fungalysin</fullName>
    </alternativeName>
</protein>
<accession>A0A401H458</accession>
<proteinExistence type="inferred from homology"/>
<evidence type="ECO:0000256" key="3">
    <source>
        <dbReference type="ARBA" id="ARBA00006006"/>
    </source>
</evidence>
<dbReference type="InterPro" id="IPR001842">
    <property type="entry name" value="Peptidase_M36"/>
</dbReference>
<dbReference type="RefSeq" id="XP_027620115.1">
    <property type="nucleotide sequence ID" value="XM_027764314.1"/>
</dbReference>
<evidence type="ECO:0000256" key="4">
    <source>
        <dbReference type="ARBA" id="ARBA00022525"/>
    </source>
</evidence>
<dbReference type="GO" id="GO:0008270">
    <property type="term" value="F:zinc ion binding"/>
    <property type="evidence" value="ECO:0007669"/>
    <property type="project" value="InterPro"/>
</dbReference>
<evidence type="ECO:0000256" key="2">
    <source>
        <dbReference type="ARBA" id="ARBA00004613"/>
    </source>
</evidence>
<dbReference type="AlphaFoldDB" id="A0A401H458"/>
<organism evidence="12 13">
    <name type="scientific">Sparassis crispa</name>
    <dbReference type="NCBI Taxonomy" id="139825"/>
    <lineage>
        <taxon>Eukaryota</taxon>
        <taxon>Fungi</taxon>
        <taxon>Dikarya</taxon>
        <taxon>Basidiomycota</taxon>
        <taxon>Agaricomycotina</taxon>
        <taxon>Agaricomycetes</taxon>
        <taxon>Polyporales</taxon>
        <taxon>Sparassidaceae</taxon>
        <taxon>Sparassis</taxon>
    </lineage>
</organism>
<dbReference type="Gene3D" id="1.10.390.10">
    <property type="entry name" value="Neutral Protease Domain 2"/>
    <property type="match status" value="1"/>
</dbReference>
<comment type="cofactor">
    <cofactor evidence="1 11">
        <name>Zn(2+)</name>
        <dbReference type="ChEBI" id="CHEBI:29105"/>
    </cofactor>
</comment>
<dbReference type="GO" id="GO:0004222">
    <property type="term" value="F:metalloendopeptidase activity"/>
    <property type="evidence" value="ECO:0007669"/>
    <property type="project" value="InterPro"/>
</dbReference>
<gene>
    <name evidence="12" type="ORF">SCP_1502100</name>
</gene>
<evidence type="ECO:0000256" key="8">
    <source>
        <dbReference type="ARBA" id="ARBA00022833"/>
    </source>
</evidence>
<evidence type="ECO:0000256" key="7">
    <source>
        <dbReference type="ARBA" id="ARBA00022801"/>
    </source>
</evidence>
<evidence type="ECO:0000256" key="9">
    <source>
        <dbReference type="ARBA" id="ARBA00023049"/>
    </source>
</evidence>
<comment type="caution">
    <text evidence="12">The sequence shown here is derived from an EMBL/GenBank/DDBJ whole genome shotgun (WGS) entry which is preliminary data.</text>
</comment>
<dbReference type="STRING" id="139825.A0A401H458"/>
<keyword evidence="4 11" id="KW-0964">Secreted</keyword>